<dbReference type="Proteomes" id="UP000602510">
    <property type="component" value="Unassembled WGS sequence"/>
</dbReference>
<proteinExistence type="predicted"/>
<reference evidence="1" key="1">
    <citation type="submission" date="2020-04" db="EMBL/GenBank/DDBJ databases">
        <title>Hybrid Assembly of Korean Phytophthora infestans isolates.</title>
        <authorList>
            <person name="Prokchorchik M."/>
            <person name="Lee Y."/>
            <person name="Seo J."/>
            <person name="Cho J.-H."/>
            <person name="Park Y.-E."/>
            <person name="Jang D.-C."/>
            <person name="Im J.-S."/>
            <person name="Choi J.-G."/>
            <person name="Park H.-J."/>
            <person name="Lee G.-B."/>
            <person name="Lee Y.-G."/>
            <person name="Hong S.-Y."/>
            <person name="Cho K."/>
            <person name="Sohn K.H."/>
        </authorList>
    </citation>
    <scope>NUCLEOTIDE SEQUENCE</scope>
    <source>
        <strain evidence="1">KR_1_A1</strain>
    </source>
</reference>
<evidence type="ECO:0000313" key="1">
    <source>
        <dbReference type="EMBL" id="KAF4045890.1"/>
    </source>
</evidence>
<name>A0A833WPT7_PHYIN</name>
<comment type="caution">
    <text evidence="1">The sequence shown here is derived from an EMBL/GenBank/DDBJ whole genome shotgun (WGS) entry which is preliminary data.</text>
</comment>
<keyword evidence="2" id="KW-1185">Reference proteome</keyword>
<sequence length="179" mass="21095">MENVSGDIREIINAPALPKPPRYKESSMQERRDFLRAYQTYFATLSAFQTEHNRPFVQPAGSCIEQGTKAIIVHFTLAKHWQDVTEHEWINYFLRPKKTAFEDYDAVDAAMLKLRMDTKLPEAESRVNRLQANMYKILEDHNMVDVMFEREQKKLVKNLEASLEPPYFKTEVKRRIEKA</sequence>
<dbReference type="EMBL" id="WSZM01000038">
    <property type="protein sequence ID" value="KAF4045890.1"/>
    <property type="molecule type" value="Genomic_DNA"/>
</dbReference>
<evidence type="ECO:0000313" key="2">
    <source>
        <dbReference type="Proteomes" id="UP000602510"/>
    </source>
</evidence>
<organism evidence="1 2">
    <name type="scientific">Phytophthora infestans</name>
    <name type="common">Potato late blight agent</name>
    <name type="synonym">Botrytis infestans</name>
    <dbReference type="NCBI Taxonomy" id="4787"/>
    <lineage>
        <taxon>Eukaryota</taxon>
        <taxon>Sar</taxon>
        <taxon>Stramenopiles</taxon>
        <taxon>Oomycota</taxon>
        <taxon>Peronosporomycetes</taxon>
        <taxon>Peronosporales</taxon>
        <taxon>Peronosporaceae</taxon>
        <taxon>Phytophthora</taxon>
    </lineage>
</organism>
<dbReference type="AlphaFoldDB" id="A0A833WPT7"/>
<accession>A0A833WPT7</accession>
<protein>
    <submittedName>
        <fullName evidence="1">Uncharacterized protein</fullName>
    </submittedName>
</protein>
<gene>
    <name evidence="1" type="ORF">GN244_ATG01722</name>
</gene>